<gene>
    <name evidence="1" type="ORF">AGR13a_Cc330124</name>
</gene>
<dbReference type="EMBL" id="FBWH01000027">
    <property type="protein sequence ID" value="CUX37092.1"/>
    <property type="molecule type" value="Genomic_DNA"/>
</dbReference>
<accession>A0ABP2BJ98</accession>
<comment type="caution">
    <text evidence="1">The sequence shown here is derived from an EMBL/GenBank/DDBJ whole genome shotgun (WGS) entry which is preliminary data.</text>
</comment>
<reference evidence="1 2" key="1">
    <citation type="submission" date="2016-01" db="EMBL/GenBank/DDBJ databases">
        <authorList>
            <person name="Regsiter A."/>
            <person name="william w."/>
        </authorList>
    </citation>
    <scope>NUCLEOTIDE SEQUENCE [LARGE SCALE GENOMIC DNA]</scope>
    <source>
        <strain evidence="1 2">CFBP 6927</strain>
    </source>
</reference>
<dbReference type="Proteomes" id="UP000191812">
    <property type="component" value="Unassembled WGS sequence"/>
</dbReference>
<keyword evidence="2" id="KW-1185">Reference proteome</keyword>
<name>A0ABP2BJ98_9HYPH</name>
<proteinExistence type="predicted"/>
<evidence type="ECO:0000313" key="2">
    <source>
        <dbReference type="Proteomes" id="UP000191812"/>
    </source>
</evidence>
<protein>
    <submittedName>
        <fullName evidence="1">Uncharacterized protein</fullName>
    </submittedName>
</protein>
<sequence length="57" mass="6432">MPMKSTKLIHIKKPRNLEPFSQRAVVWDAIDLRSGGMPELEASLNDIELLVICGGRR</sequence>
<organism evidence="1 2">
    <name type="scientific">Agrobacterium genomosp. 13 str. CFBP 6927</name>
    <dbReference type="NCBI Taxonomy" id="1183428"/>
    <lineage>
        <taxon>Bacteria</taxon>
        <taxon>Pseudomonadati</taxon>
        <taxon>Pseudomonadota</taxon>
        <taxon>Alphaproteobacteria</taxon>
        <taxon>Hyphomicrobiales</taxon>
        <taxon>Rhizobiaceae</taxon>
        <taxon>Rhizobium/Agrobacterium group</taxon>
        <taxon>Agrobacterium</taxon>
        <taxon>Agrobacterium tumefaciens complex</taxon>
    </lineage>
</organism>
<evidence type="ECO:0000313" key="1">
    <source>
        <dbReference type="EMBL" id="CUX37092.1"/>
    </source>
</evidence>